<protein>
    <submittedName>
        <fullName evidence="1">Uncharacterized protein</fullName>
    </submittedName>
</protein>
<evidence type="ECO:0000313" key="2">
    <source>
        <dbReference type="Proteomes" id="UP000798662"/>
    </source>
</evidence>
<organism evidence="1 2">
    <name type="scientific">Pyropia yezoensis</name>
    <name type="common">Susabi-nori</name>
    <name type="synonym">Porphyra yezoensis</name>
    <dbReference type="NCBI Taxonomy" id="2788"/>
    <lineage>
        <taxon>Eukaryota</taxon>
        <taxon>Rhodophyta</taxon>
        <taxon>Bangiophyceae</taxon>
        <taxon>Bangiales</taxon>
        <taxon>Bangiaceae</taxon>
        <taxon>Pyropia</taxon>
    </lineage>
</organism>
<gene>
    <name evidence="1" type="ORF">I4F81_010541</name>
</gene>
<evidence type="ECO:0000313" key="1">
    <source>
        <dbReference type="EMBL" id="KAK1868045.1"/>
    </source>
</evidence>
<dbReference type="Proteomes" id="UP000798662">
    <property type="component" value="Chromosome 3"/>
</dbReference>
<dbReference type="EMBL" id="CM020620">
    <property type="protein sequence ID" value="KAK1868045.1"/>
    <property type="molecule type" value="Genomic_DNA"/>
</dbReference>
<accession>A0ACC3CD98</accession>
<comment type="caution">
    <text evidence="1">The sequence shown here is derived from an EMBL/GenBank/DDBJ whole genome shotgun (WGS) entry which is preliminary data.</text>
</comment>
<proteinExistence type="predicted"/>
<name>A0ACC3CD98_PYRYE</name>
<keyword evidence="2" id="KW-1185">Reference proteome</keyword>
<sequence length="315" mass="31997">MTMATQPAAGRPRPRPAAAAALPAAHPPAVPPIWWQVGAAAPAFAASTPLGAATPTGGRRCPLGCRRRPALRAPPQLASPTARPSRSASTQAVVAAFRAAPAGASAPRVGRPASTAAAAGVALPREHPSDDGGARPASPLQHRPPAGATTEGDDEAPPVAAPVMRSLVSAWLEDVAAADGARRSSPWAWLWRFLPWLRRQAQPSPGLLLSSSSPSATSGGNGRGVDASASTPPAAAHPTQLLRSLFFAAAVGGGEDAATTARRLPFLVTQDNSHATAVLAALRRALASGRDEATKQSGSLWQGFLAAVLSLNPLR</sequence>
<reference evidence="1" key="1">
    <citation type="submission" date="2019-11" db="EMBL/GenBank/DDBJ databases">
        <title>Nori genome reveals adaptations in red seaweeds to the harsh intertidal environment.</title>
        <authorList>
            <person name="Wang D."/>
            <person name="Mao Y."/>
        </authorList>
    </citation>
    <scope>NUCLEOTIDE SEQUENCE</scope>
    <source>
        <tissue evidence="1">Gametophyte</tissue>
    </source>
</reference>